<dbReference type="InterPro" id="IPR012340">
    <property type="entry name" value="NA-bd_OB-fold"/>
</dbReference>
<dbReference type="InterPro" id="IPR002810">
    <property type="entry name" value="NfeD-like_C"/>
</dbReference>
<evidence type="ECO:0000259" key="1">
    <source>
        <dbReference type="Pfam" id="PF01957"/>
    </source>
</evidence>
<protein>
    <submittedName>
        <fullName evidence="2">NfeD family protein</fullName>
    </submittedName>
</protein>
<evidence type="ECO:0000313" key="3">
    <source>
        <dbReference type="Proteomes" id="UP000757435"/>
    </source>
</evidence>
<sequence length="76" mass="8233">MSKASGASPHYEANLAIVTDEILPYQVGRISFLSSWWPALCPQNVHISEGTVVRVVGRSGITLLVEPIFLEPAAKL</sequence>
<gene>
    <name evidence="2" type="ORF">KME15_00175</name>
</gene>
<reference evidence="2" key="2">
    <citation type="journal article" date="2022" name="Microbiol. Resour. Announc.">
        <title>Metagenome Sequencing to Explore Phylogenomics of Terrestrial Cyanobacteria.</title>
        <authorList>
            <person name="Ward R.D."/>
            <person name="Stajich J.E."/>
            <person name="Johansen J.R."/>
            <person name="Huntemann M."/>
            <person name="Clum A."/>
            <person name="Foster B."/>
            <person name="Foster B."/>
            <person name="Roux S."/>
            <person name="Palaniappan K."/>
            <person name="Varghese N."/>
            <person name="Mukherjee S."/>
            <person name="Reddy T.B.K."/>
            <person name="Daum C."/>
            <person name="Copeland A."/>
            <person name="Chen I.A."/>
            <person name="Ivanova N.N."/>
            <person name="Kyrpides N.C."/>
            <person name="Shapiro N."/>
            <person name="Eloe-Fadrosh E.A."/>
            <person name="Pietrasiak N."/>
        </authorList>
    </citation>
    <scope>NUCLEOTIDE SEQUENCE</scope>
    <source>
        <strain evidence="2">UHER 2000/2452</strain>
    </source>
</reference>
<dbReference type="Gene3D" id="2.40.50.140">
    <property type="entry name" value="Nucleic acid-binding proteins"/>
    <property type="match status" value="1"/>
</dbReference>
<dbReference type="Proteomes" id="UP000757435">
    <property type="component" value="Unassembled WGS sequence"/>
</dbReference>
<comment type="caution">
    <text evidence="2">The sequence shown here is derived from an EMBL/GenBank/DDBJ whole genome shotgun (WGS) entry which is preliminary data.</text>
</comment>
<reference evidence="2" key="1">
    <citation type="submission" date="2021-05" db="EMBL/GenBank/DDBJ databases">
        <authorList>
            <person name="Pietrasiak N."/>
            <person name="Ward R."/>
            <person name="Stajich J.E."/>
            <person name="Kurbessoian T."/>
        </authorList>
    </citation>
    <scope>NUCLEOTIDE SEQUENCE</scope>
    <source>
        <strain evidence="2">UHER 2000/2452</strain>
    </source>
</reference>
<feature type="domain" description="NfeD-like C-terminal" evidence="1">
    <location>
        <begin position="17"/>
        <end position="67"/>
    </location>
</feature>
<dbReference type="AlphaFoldDB" id="A0A951UK20"/>
<proteinExistence type="predicted"/>
<dbReference type="EMBL" id="JAHHHD010000001">
    <property type="protein sequence ID" value="MBW4657066.1"/>
    <property type="molecule type" value="Genomic_DNA"/>
</dbReference>
<evidence type="ECO:0000313" key="2">
    <source>
        <dbReference type="EMBL" id="MBW4657066.1"/>
    </source>
</evidence>
<organism evidence="2 3">
    <name type="scientific">Drouetiella hepatica Uher 2000/2452</name>
    <dbReference type="NCBI Taxonomy" id="904376"/>
    <lineage>
        <taxon>Bacteria</taxon>
        <taxon>Bacillati</taxon>
        <taxon>Cyanobacteriota</taxon>
        <taxon>Cyanophyceae</taxon>
        <taxon>Oculatellales</taxon>
        <taxon>Oculatellaceae</taxon>
        <taxon>Drouetiella</taxon>
    </lineage>
</organism>
<accession>A0A951UK20</accession>
<name>A0A951UK20_9CYAN</name>
<dbReference type="Pfam" id="PF01957">
    <property type="entry name" value="NfeD"/>
    <property type="match status" value="1"/>
</dbReference>